<sequence length="39" mass="4044">MSNASTPKEKPFSALRKASLILQVGFLLGLAKIAANGEA</sequence>
<dbReference type="AlphaFoldDB" id="A0AAW0KH27"/>
<dbReference type="Proteomes" id="UP000237347">
    <property type="component" value="Unassembled WGS sequence"/>
</dbReference>
<gene>
    <name evidence="1" type="ORF">CFP56_020662</name>
</gene>
<name>A0AAW0KH27_QUESU</name>
<keyword evidence="2" id="KW-1185">Reference proteome</keyword>
<dbReference type="EMBL" id="PKMF04000320">
    <property type="protein sequence ID" value="KAK7837856.1"/>
    <property type="molecule type" value="Genomic_DNA"/>
</dbReference>
<comment type="caution">
    <text evidence="1">The sequence shown here is derived from an EMBL/GenBank/DDBJ whole genome shotgun (WGS) entry which is preliminary data.</text>
</comment>
<protein>
    <submittedName>
        <fullName evidence="1">Uncharacterized protein</fullName>
    </submittedName>
</protein>
<evidence type="ECO:0000313" key="2">
    <source>
        <dbReference type="Proteomes" id="UP000237347"/>
    </source>
</evidence>
<reference evidence="1 2" key="1">
    <citation type="journal article" date="2018" name="Sci. Data">
        <title>The draft genome sequence of cork oak.</title>
        <authorList>
            <person name="Ramos A.M."/>
            <person name="Usie A."/>
            <person name="Barbosa P."/>
            <person name="Barros P.M."/>
            <person name="Capote T."/>
            <person name="Chaves I."/>
            <person name="Simoes F."/>
            <person name="Abreu I."/>
            <person name="Carrasquinho I."/>
            <person name="Faro C."/>
            <person name="Guimaraes J.B."/>
            <person name="Mendonca D."/>
            <person name="Nobrega F."/>
            <person name="Rodrigues L."/>
            <person name="Saibo N.J.M."/>
            <person name="Varela M.C."/>
            <person name="Egas C."/>
            <person name="Matos J."/>
            <person name="Miguel C.M."/>
            <person name="Oliveira M.M."/>
            <person name="Ricardo C.P."/>
            <person name="Goncalves S."/>
        </authorList>
    </citation>
    <scope>NUCLEOTIDE SEQUENCE [LARGE SCALE GENOMIC DNA]</scope>
    <source>
        <strain evidence="2">cv. HL8</strain>
    </source>
</reference>
<accession>A0AAW0KH27</accession>
<evidence type="ECO:0000313" key="1">
    <source>
        <dbReference type="EMBL" id="KAK7837856.1"/>
    </source>
</evidence>
<proteinExistence type="predicted"/>
<organism evidence="1 2">
    <name type="scientific">Quercus suber</name>
    <name type="common">Cork oak</name>
    <dbReference type="NCBI Taxonomy" id="58331"/>
    <lineage>
        <taxon>Eukaryota</taxon>
        <taxon>Viridiplantae</taxon>
        <taxon>Streptophyta</taxon>
        <taxon>Embryophyta</taxon>
        <taxon>Tracheophyta</taxon>
        <taxon>Spermatophyta</taxon>
        <taxon>Magnoliopsida</taxon>
        <taxon>eudicotyledons</taxon>
        <taxon>Gunneridae</taxon>
        <taxon>Pentapetalae</taxon>
        <taxon>rosids</taxon>
        <taxon>fabids</taxon>
        <taxon>Fagales</taxon>
        <taxon>Fagaceae</taxon>
        <taxon>Quercus</taxon>
    </lineage>
</organism>